<organism evidence="1">
    <name type="scientific">Jonesiaceae bacterium BS-20</name>
    <dbReference type="NCBI Taxonomy" id="3120821"/>
    <lineage>
        <taxon>Bacteria</taxon>
        <taxon>Bacillati</taxon>
        <taxon>Actinomycetota</taxon>
        <taxon>Actinomycetes</taxon>
        <taxon>Micrococcales</taxon>
        <taxon>Jonesiaceae</taxon>
    </lineage>
</organism>
<dbReference type="EMBL" id="CP146203">
    <property type="protein sequence ID" value="XBH22827.1"/>
    <property type="molecule type" value="Genomic_DNA"/>
</dbReference>
<accession>A0AAU7DZX4</accession>
<sequence>MSRAARARAVLQAAEQIHGVSRLALVPASAASASSVPVEQRPAAAQDVAPVPLEGAFAVPSAFAQILPQGLPRGAVCCVQGSTALLLALAAHVSAQDGWVAFVGMADLNFVAALDLGMDLSRVVVIPEPGGQVPEIMATLIDGMDLVVTAQRVGLTSAQQSRLSARARERGTTLLVAGAWPQARLHISGQAGTWQGAKQGLGRLTTCSYRLQRGTSAHGFKWVDVQLHNGRFQAVTQHAPLRLLA</sequence>
<gene>
    <name evidence="1" type="ORF">V5R04_06325</name>
</gene>
<evidence type="ECO:0008006" key="2">
    <source>
        <dbReference type="Google" id="ProtNLM"/>
    </source>
</evidence>
<name>A0AAU7DZX4_9MICO</name>
<reference evidence="1" key="1">
    <citation type="submission" date="2024-02" db="EMBL/GenBank/DDBJ databases">
        <title>Tomenella chthoni gen. nov. sp. nov., a member of the family Jonesiaceae isolated from bat guano.</title>
        <authorList>
            <person name="Miller S.L."/>
            <person name="King J."/>
            <person name="Sankaranarayanan K."/>
            <person name="Lawson P.A."/>
        </authorList>
    </citation>
    <scope>NUCLEOTIDE SEQUENCE</scope>
    <source>
        <strain evidence="1">BS-20</strain>
    </source>
</reference>
<evidence type="ECO:0000313" key="1">
    <source>
        <dbReference type="EMBL" id="XBH22827.1"/>
    </source>
</evidence>
<proteinExistence type="predicted"/>
<protein>
    <recommendedName>
        <fullName evidence="2">Protein ImuA</fullName>
    </recommendedName>
</protein>
<dbReference type="AlphaFoldDB" id="A0AAU7DZX4"/>